<feature type="transmembrane region" description="Helical" evidence="2">
    <location>
        <begin position="94"/>
        <end position="117"/>
    </location>
</feature>
<dbReference type="Gene3D" id="1.10.150.320">
    <property type="entry name" value="Photosystem II 12 kDa extrinsic protein"/>
    <property type="match status" value="1"/>
</dbReference>
<dbReference type="RefSeq" id="WP_190255163.1">
    <property type="nucleotide sequence ID" value="NZ_BMPI01000052.1"/>
</dbReference>
<feature type="transmembrane region" description="Helical" evidence="2">
    <location>
        <begin position="68"/>
        <end position="88"/>
    </location>
</feature>
<feature type="compositionally biased region" description="Pro residues" evidence="1">
    <location>
        <begin position="211"/>
        <end position="239"/>
    </location>
</feature>
<comment type="caution">
    <text evidence="3">The sequence shown here is derived from an EMBL/GenBank/DDBJ whole genome shotgun (WGS) entry which is preliminary data.</text>
</comment>
<dbReference type="Proteomes" id="UP000642070">
    <property type="component" value="Unassembled WGS sequence"/>
</dbReference>
<dbReference type="PANTHER" id="PTHR21180">
    <property type="entry name" value="ENDONUCLEASE/EXONUCLEASE/PHOSPHATASE FAMILY DOMAIN-CONTAINING PROTEIN 1"/>
    <property type="match status" value="1"/>
</dbReference>
<accession>A0A917X4H9</accession>
<feature type="region of interest" description="Disordered" evidence="1">
    <location>
        <begin position="1"/>
        <end position="20"/>
    </location>
</feature>
<dbReference type="Pfam" id="PF12836">
    <property type="entry name" value="HHH_3"/>
    <property type="match status" value="1"/>
</dbReference>
<keyword evidence="4" id="KW-1185">Reference proteome</keyword>
<dbReference type="AlphaFoldDB" id="A0A917X4H9"/>
<evidence type="ECO:0008006" key="5">
    <source>
        <dbReference type="Google" id="ProtNLM"/>
    </source>
</evidence>
<evidence type="ECO:0000313" key="3">
    <source>
        <dbReference type="EMBL" id="GGM65512.1"/>
    </source>
</evidence>
<protein>
    <recommendedName>
        <fullName evidence="5">Helix-hairpin-helix domain-containing protein</fullName>
    </recommendedName>
</protein>
<dbReference type="EMBL" id="BMPI01000052">
    <property type="protein sequence ID" value="GGM65512.1"/>
    <property type="molecule type" value="Genomic_DNA"/>
</dbReference>
<reference evidence="3" key="1">
    <citation type="journal article" date="2014" name="Int. J. Syst. Evol. Microbiol.">
        <title>Complete genome sequence of Corynebacterium casei LMG S-19264T (=DSM 44701T), isolated from a smear-ripened cheese.</title>
        <authorList>
            <consortium name="US DOE Joint Genome Institute (JGI-PGF)"/>
            <person name="Walter F."/>
            <person name="Albersmeier A."/>
            <person name="Kalinowski J."/>
            <person name="Ruckert C."/>
        </authorList>
    </citation>
    <scope>NUCLEOTIDE SEQUENCE</scope>
    <source>
        <strain evidence="3">JCM 19831</strain>
    </source>
</reference>
<evidence type="ECO:0000313" key="4">
    <source>
        <dbReference type="Proteomes" id="UP000642070"/>
    </source>
</evidence>
<dbReference type="InterPro" id="IPR010994">
    <property type="entry name" value="RuvA_2-like"/>
</dbReference>
<keyword evidence="2" id="KW-0812">Transmembrane</keyword>
<name>A0A917X4H9_9ACTN</name>
<proteinExistence type="predicted"/>
<organism evidence="3 4">
    <name type="scientific">Dactylosporangium sucinum</name>
    <dbReference type="NCBI Taxonomy" id="1424081"/>
    <lineage>
        <taxon>Bacteria</taxon>
        <taxon>Bacillati</taxon>
        <taxon>Actinomycetota</taxon>
        <taxon>Actinomycetes</taxon>
        <taxon>Micromonosporales</taxon>
        <taxon>Micromonosporaceae</taxon>
        <taxon>Dactylosporangium</taxon>
    </lineage>
</organism>
<feature type="compositionally biased region" description="Gly residues" evidence="1">
    <location>
        <begin position="1"/>
        <end position="10"/>
    </location>
</feature>
<feature type="transmembrane region" description="Helical" evidence="2">
    <location>
        <begin position="39"/>
        <end position="61"/>
    </location>
</feature>
<dbReference type="SUPFAM" id="SSF47781">
    <property type="entry name" value="RuvA domain 2-like"/>
    <property type="match status" value="1"/>
</dbReference>
<feature type="region of interest" description="Disordered" evidence="1">
    <location>
        <begin position="211"/>
        <end position="245"/>
    </location>
</feature>
<evidence type="ECO:0000256" key="2">
    <source>
        <dbReference type="SAM" id="Phobius"/>
    </source>
</evidence>
<keyword evidence="2" id="KW-1133">Transmembrane helix</keyword>
<sequence>MNGPDGGFGSGAPQAGWVVPPRPQSSPAASLGWRVRHSWWLLLSLLGVGCFSGVGFLYIGFRARRPSWWVSGVGYLVLSWACFIVVVAVPQDHYLASVGAALWLLTWLASIVHAGLINSAWLRWRANYVPWYAEPVGLAPAPTWAAPAGPLDVNTATYEQLAALPAIGPEVAHRILIERQARSGFGSLEEFALALNLPPHQFAGLRHQLTCPPPDRSPWASSPPPSAPPSPPSGPPPIPGRVMDV</sequence>
<keyword evidence="2" id="KW-0472">Membrane</keyword>
<evidence type="ECO:0000256" key="1">
    <source>
        <dbReference type="SAM" id="MobiDB-lite"/>
    </source>
</evidence>
<gene>
    <name evidence="3" type="ORF">GCM10007977_078850</name>
</gene>
<dbReference type="PANTHER" id="PTHR21180:SF32">
    <property type="entry name" value="ENDONUCLEASE_EXONUCLEASE_PHOSPHATASE FAMILY DOMAIN-CONTAINING PROTEIN 1"/>
    <property type="match status" value="1"/>
</dbReference>
<dbReference type="InterPro" id="IPR051675">
    <property type="entry name" value="Endo/Exo/Phosphatase_dom_1"/>
</dbReference>
<reference evidence="3" key="2">
    <citation type="submission" date="2020-09" db="EMBL/GenBank/DDBJ databases">
        <authorList>
            <person name="Sun Q."/>
            <person name="Ohkuma M."/>
        </authorList>
    </citation>
    <scope>NUCLEOTIDE SEQUENCE</scope>
    <source>
        <strain evidence="3">JCM 19831</strain>
    </source>
</reference>